<evidence type="ECO:0000256" key="2">
    <source>
        <dbReference type="ARBA" id="ARBA00022694"/>
    </source>
</evidence>
<evidence type="ECO:0000256" key="4">
    <source>
        <dbReference type="ARBA" id="ARBA00036943"/>
    </source>
</evidence>
<evidence type="ECO:0000256" key="6">
    <source>
        <dbReference type="PIRSR" id="PIRSR641708-2"/>
    </source>
</evidence>
<evidence type="ECO:0000259" key="8">
    <source>
        <dbReference type="Pfam" id="PF01416"/>
    </source>
</evidence>
<sequence>MAALSSLRLPISPFLLPKPCSSHFLSLTSTSLFLVSKPRFCAVFCSSSLASTSDSVSLPVSNDQEGLRWESFRKKKVVMRVGYVGTDYRGLQIQRDINELSTIEGELETAIFKAGGILGTNFGDLQKIGWNRSSRTDKGVHSLATMISLKMEIPGEAWKQDLGGTALAKCINSHLPKNIRVFSVLPSQKSFDARRECAFRKYSYLLPAELIGIEVSASSEQIEDHLTEFNSILKTFEGEHPFHNYTVRSKYRKQPHGKPRINKRLRSLEKSTLTESQQNAQQCHSADMNPESEQLLQEEDEGCEISSDDNAPEMEGSRELGELPPVITRARWLYEPDESDKLSASHWRRMFSCSCGELEKESSSGKHFVEISICGESFMLHQIRKMVGTAVAVKRGLLPKDIIEISLVKFSRIVLPLAPSEVLILRDNSFIIRNRPGNIVRPEMQTMKECQEVQQAVNDFYWDVLLPQVSRFLDPSKAPWDDWMEKLDRHVRIPDPELDEVRTAYKIWREDFVRMKEARPTSV</sequence>
<dbReference type="GO" id="GO:0009982">
    <property type="term" value="F:pseudouridine synthase activity"/>
    <property type="evidence" value="ECO:0007669"/>
    <property type="project" value="InterPro"/>
</dbReference>
<dbReference type="InterPro" id="IPR020103">
    <property type="entry name" value="PsdUridine_synth_cat_dom_sf"/>
</dbReference>
<feature type="region of interest" description="Disordered" evidence="7">
    <location>
        <begin position="270"/>
        <end position="320"/>
    </location>
</feature>
<dbReference type="FunFam" id="3.30.70.580:FF:000002">
    <property type="entry name" value="tRNA pseudouridine synthase"/>
    <property type="match status" value="1"/>
</dbReference>
<dbReference type="OrthoDB" id="10256309at2759"/>
<reference evidence="9" key="1">
    <citation type="journal article" date="2022" name="Cell">
        <title>Repeat-based holocentromeres influence genome architecture and karyotype evolution.</title>
        <authorList>
            <person name="Hofstatter P.G."/>
            <person name="Thangavel G."/>
            <person name="Lux T."/>
            <person name="Neumann P."/>
            <person name="Vondrak T."/>
            <person name="Novak P."/>
            <person name="Zhang M."/>
            <person name="Costa L."/>
            <person name="Castellani M."/>
            <person name="Scott A."/>
            <person name="Toegelov H."/>
            <person name="Fuchs J."/>
            <person name="Mata-Sucre Y."/>
            <person name="Dias Y."/>
            <person name="Vanzela A.L.L."/>
            <person name="Huettel B."/>
            <person name="Almeida C.C.S."/>
            <person name="Simkova H."/>
            <person name="Souza G."/>
            <person name="Pedrosa-Harand A."/>
            <person name="Macas J."/>
            <person name="Mayer K.F.X."/>
            <person name="Houben A."/>
            <person name="Marques A."/>
        </authorList>
    </citation>
    <scope>NUCLEOTIDE SEQUENCE</scope>
    <source>
        <strain evidence="9">RhyBre1mFocal</strain>
    </source>
</reference>
<proteinExistence type="inferred from homology"/>
<feature type="binding site" evidence="6">
    <location>
        <position position="202"/>
    </location>
    <ligand>
        <name>substrate</name>
    </ligand>
</feature>
<evidence type="ECO:0000256" key="5">
    <source>
        <dbReference type="PIRSR" id="PIRSR641708-1"/>
    </source>
</evidence>
<dbReference type="InterPro" id="IPR020097">
    <property type="entry name" value="PsdUridine_synth_TruA_a/b_dom"/>
</dbReference>
<dbReference type="PANTHER" id="PTHR11142">
    <property type="entry name" value="PSEUDOURIDYLATE SYNTHASE"/>
    <property type="match status" value="1"/>
</dbReference>
<dbReference type="GO" id="GO:0003723">
    <property type="term" value="F:RNA binding"/>
    <property type="evidence" value="ECO:0007669"/>
    <property type="project" value="InterPro"/>
</dbReference>
<evidence type="ECO:0000256" key="3">
    <source>
        <dbReference type="ARBA" id="ARBA00023235"/>
    </source>
</evidence>
<gene>
    <name evidence="9" type="ORF">LUZ63_007590</name>
</gene>
<keyword evidence="3" id="KW-0413">Isomerase</keyword>
<comment type="catalytic activity">
    <reaction evidence="4">
        <text>a uridine in tRNA = a pseudouridine in tRNA</text>
        <dbReference type="Rhea" id="RHEA:54572"/>
        <dbReference type="Rhea" id="RHEA-COMP:13339"/>
        <dbReference type="Rhea" id="RHEA-COMP:13934"/>
        <dbReference type="ChEBI" id="CHEBI:65314"/>
        <dbReference type="ChEBI" id="CHEBI:65315"/>
    </reaction>
</comment>
<comment type="similarity">
    <text evidence="1">Belongs to the tRNA pseudouridine synthase TruA family.</text>
</comment>
<dbReference type="InterPro" id="IPR020095">
    <property type="entry name" value="PsdUridine_synth_TruA_C"/>
</dbReference>
<dbReference type="InterPro" id="IPR020094">
    <property type="entry name" value="TruA/RsuA/RluB/E/F_N"/>
</dbReference>
<dbReference type="GO" id="GO:0005634">
    <property type="term" value="C:nucleus"/>
    <property type="evidence" value="ECO:0007669"/>
    <property type="project" value="TreeGrafter"/>
</dbReference>
<evidence type="ECO:0000256" key="1">
    <source>
        <dbReference type="ARBA" id="ARBA00009375"/>
    </source>
</evidence>
<dbReference type="InterPro" id="IPR001406">
    <property type="entry name" value="PsdUridine_synth_TruA"/>
</dbReference>
<feature type="active site" description="Nucleophile" evidence="5">
    <location>
        <position position="137"/>
    </location>
</feature>
<dbReference type="PANTHER" id="PTHR11142:SF9">
    <property type="entry name" value="TRNA PSEUDOURIDINE SYNTHASE-RELATED"/>
    <property type="match status" value="1"/>
</dbReference>
<feature type="compositionally biased region" description="Acidic residues" evidence="7">
    <location>
        <begin position="296"/>
        <end position="312"/>
    </location>
</feature>
<accession>A0A9Q0CSB9</accession>
<feature type="compositionally biased region" description="Polar residues" evidence="7">
    <location>
        <begin position="270"/>
        <end position="284"/>
    </location>
</feature>
<dbReference type="InterPro" id="IPR041708">
    <property type="entry name" value="PUS1/PUS2-like"/>
</dbReference>
<keyword evidence="2" id="KW-0819">tRNA processing</keyword>
<evidence type="ECO:0000313" key="10">
    <source>
        <dbReference type="Proteomes" id="UP001151287"/>
    </source>
</evidence>
<feature type="domain" description="Pseudouridine synthase I TruA alpha/beta" evidence="8">
    <location>
        <begin position="344"/>
        <end position="421"/>
    </location>
</feature>
<dbReference type="EMBL" id="JAMQYH010000002">
    <property type="protein sequence ID" value="KAJ1699078.1"/>
    <property type="molecule type" value="Genomic_DNA"/>
</dbReference>
<dbReference type="GO" id="GO:1990481">
    <property type="term" value="P:mRNA pseudouridine synthesis"/>
    <property type="evidence" value="ECO:0007669"/>
    <property type="project" value="TreeGrafter"/>
</dbReference>
<dbReference type="SUPFAM" id="SSF55120">
    <property type="entry name" value="Pseudouridine synthase"/>
    <property type="match status" value="2"/>
</dbReference>
<evidence type="ECO:0000256" key="7">
    <source>
        <dbReference type="SAM" id="MobiDB-lite"/>
    </source>
</evidence>
<evidence type="ECO:0000313" key="9">
    <source>
        <dbReference type="EMBL" id="KAJ1699078.1"/>
    </source>
</evidence>
<dbReference type="CDD" id="cd02568">
    <property type="entry name" value="PseudoU_synth_PUS1_PUS2"/>
    <property type="match status" value="1"/>
</dbReference>
<dbReference type="Gene3D" id="3.30.70.660">
    <property type="entry name" value="Pseudouridine synthase I, catalytic domain, C-terminal subdomain"/>
    <property type="match status" value="1"/>
</dbReference>
<comment type="caution">
    <text evidence="9">The sequence shown here is derived from an EMBL/GenBank/DDBJ whole genome shotgun (WGS) entry which is preliminary data.</text>
</comment>
<protein>
    <recommendedName>
        <fullName evidence="8">Pseudouridine synthase I TruA alpha/beta domain-containing protein</fullName>
    </recommendedName>
</protein>
<dbReference type="AlphaFoldDB" id="A0A9Q0CSB9"/>
<dbReference type="Pfam" id="PF01416">
    <property type="entry name" value="PseudoU_synth_1"/>
    <property type="match status" value="1"/>
</dbReference>
<dbReference type="GO" id="GO:0031119">
    <property type="term" value="P:tRNA pseudouridine synthesis"/>
    <property type="evidence" value="ECO:0007669"/>
    <property type="project" value="InterPro"/>
</dbReference>
<dbReference type="Proteomes" id="UP001151287">
    <property type="component" value="Unassembled WGS sequence"/>
</dbReference>
<dbReference type="Gene3D" id="3.30.70.580">
    <property type="entry name" value="Pseudouridine synthase I, catalytic domain, N-terminal subdomain"/>
    <property type="match status" value="1"/>
</dbReference>
<organism evidence="9 10">
    <name type="scientific">Rhynchospora breviuscula</name>
    <dbReference type="NCBI Taxonomy" id="2022672"/>
    <lineage>
        <taxon>Eukaryota</taxon>
        <taxon>Viridiplantae</taxon>
        <taxon>Streptophyta</taxon>
        <taxon>Embryophyta</taxon>
        <taxon>Tracheophyta</taxon>
        <taxon>Spermatophyta</taxon>
        <taxon>Magnoliopsida</taxon>
        <taxon>Liliopsida</taxon>
        <taxon>Poales</taxon>
        <taxon>Cyperaceae</taxon>
        <taxon>Cyperoideae</taxon>
        <taxon>Rhynchosporeae</taxon>
        <taxon>Rhynchospora</taxon>
    </lineage>
</organism>
<name>A0A9Q0CSB9_9POAL</name>
<keyword evidence="10" id="KW-1185">Reference proteome</keyword>